<dbReference type="Gene3D" id="3.10.450.50">
    <property type="match status" value="1"/>
</dbReference>
<feature type="domain" description="SnoaL-like" evidence="1">
    <location>
        <begin position="43"/>
        <end position="126"/>
    </location>
</feature>
<protein>
    <submittedName>
        <fullName evidence="2">Limonene-1,2-epoxide hydrolase</fullName>
    </submittedName>
</protein>
<reference evidence="2 3" key="1">
    <citation type="submission" date="2016-10" db="EMBL/GenBank/DDBJ databases">
        <title>Complete genome sequences of three Cupriavidus strains isolated from various Malaysian environments.</title>
        <authorList>
            <person name="Abdullah A.A.-A."/>
            <person name="Shafie N.A.H."/>
            <person name="Lau N.S."/>
        </authorList>
    </citation>
    <scope>NUCLEOTIDE SEQUENCE [LARGE SCALE GENOMIC DNA]</scope>
    <source>
        <strain evidence="2 3">USMAA1020</strain>
    </source>
</reference>
<dbReference type="GO" id="GO:0016787">
    <property type="term" value="F:hydrolase activity"/>
    <property type="evidence" value="ECO:0007669"/>
    <property type="project" value="UniProtKB-KW"/>
</dbReference>
<evidence type="ECO:0000313" key="3">
    <source>
        <dbReference type="Proteomes" id="UP000177515"/>
    </source>
</evidence>
<evidence type="ECO:0000313" key="2">
    <source>
        <dbReference type="EMBL" id="AOZ06189.1"/>
    </source>
</evidence>
<keyword evidence="3" id="KW-1185">Reference proteome</keyword>
<dbReference type="InterPro" id="IPR032710">
    <property type="entry name" value="NTF2-like_dom_sf"/>
</dbReference>
<dbReference type="InterPro" id="IPR037401">
    <property type="entry name" value="SnoaL-like"/>
</dbReference>
<keyword evidence="2" id="KW-0378">Hydrolase</keyword>
<evidence type="ECO:0000259" key="1">
    <source>
        <dbReference type="Pfam" id="PF12680"/>
    </source>
</evidence>
<dbReference type="Proteomes" id="UP000177515">
    <property type="component" value="Chromosome 1"/>
</dbReference>
<proteinExistence type="predicted"/>
<accession>A0ABM6F432</accession>
<name>A0ABM6F432_9BURK</name>
<dbReference type="EMBL" id="CP017754">
    <property type="protein sequence ID" value="AOZ06189.1"/>
    <property type="molecule type" value="Genomic_DNA"/>
</dbReference>
<organism evidence="2 3">
    <name type="scientific">Cupriavidus malaysiensis</name>
    <dbReference type="NCBI Taxonomy" id="367825"/>
    <lineage>
        <taxon>Bacteria</taxon>
        <taxon>Pseudomonadati</taxon>
        <taxon>Pseudomonadota</taxon>
        <taxon>Betaproteobacteria</taxon>
        <taxon>Burkholderiales</taxon>
        <taxon>Burkholderiaceae</taxon>
        <taxon>Cupriavidus</taxon>
    </lineage>
</organism>
<dbReference type="RefSeq" id="WP_071069290.1">
    <property type="nucleotide sequence ID" value="NZ_CP017754.1"/>
</dbReference>
<gene>
    <name evidence="2" type="ORF">BKK80_10340</name>
</gene>
<dbReference type="Pfam" id="PF12680">
    <property type="entry name" value="SnoaL_2"/>
    <property type="match status" value="1"/>
</dbReference>
<sequence>MSKTKYAAYKPAAPYFDLVRGALGDLVDGEHFFDVVTDGTVYEVRYDFPGWPRVIRGRTDLMAAFRGYVDNIALQSADRLLVHRTEGARVVVIEYEVHGTILATGATYDNRFCSIIEIENRKIAHWRDYMDSLAAWNALTAQARSAAAPTAAS</sequence>
<dbReference type="SUPFAM" id="SSF54427">
    <property type="entry name" value="NTF2-like"/>
    <property type="match status" value="1"/>
</dbReference>